<gene>
    <name evidence="5" type="ORF">ACFQ4A_14680</name>
</gene>
<keyword evidence="2" id="KW-0326">Glycosidase</keyword>
<organism evidence="5 6">
    <name type="scientific">Lentibacillus salinarum</name>
    <dbReference type="NCBI Taxonomy" id="446820"/>
    <lineage>
        <taxon>Bacteria</taxon>
        <taxon>Bacillati</taxon>
        <taxon>Bacillota</taxon>
        <taxon>Bacilli</taxon>
        <taxon>Bacillales</taxon>
        <taxon>Bacillaceae</taxon>
        <taxon>Lentibacillus</taxon>
    </lineage>
</organism>
<reference evidence="6" key="1">
    <citation type="journal article" date="2019" name="Int. J. Syst. Evol. Microbiol.">
        <title>The Global Catalogue of Microorganisms (GCM) 10K type strain sequencing project: providing services to taxonomists for standard genome sequencing and annotation.</title>
        <authorList>
            <consortium name="The Broad Institute Genomics Platform"/>
            <consortium name="The Broad Institute Genome Sequencing Center for Infectious Disease"/>
            <person name="Wu L."/>
            <person name="Ma J."/>
        </authorList>
    </citation>
    <scope>NUCLEOTIDE SEQUENCE [LARGE SCALE GENOMIC DNA]</scope>
    <source>
        <strain evidence="6">CCUG 54822</strain>
    </source>
</reference>
<dbReference type="CDD" id="cd02651">
    <property type="entry name" value="nuc_hydro_IU_UC_XIUA"/>
    <property type="match status" value="1"/>
</dbReference>
<comment type="caution">
    <text evidence="5">The sequence shown here is derived from an EMBL/GenBank/DDBJ whole genome shotgun (WGS) entry which is preliminary data.</text>
</comment>
<feature type="domain" description="Inosine/uridine-preferring nucleoside hydrolase" evidence="4">
    <location>
        <begin position="5"/>
        <end position="299"/>
    </location>
</feature>
<sequence length="311" mass="33271">MNKKIIIDCDPGQDDAMAIILAASGVSDLKIEAITTVAGNVGVGKNTVNALRVCDLTGLHDIPVAMGADRPLVQEPSEASHVHGQSGLDGTDLPEEPVKQPIDQHAVDVLIEKLLASDGDITLVPIGPLTNIALAIRKEPRIVAKIKEIAMMGGGTFGNRTPSAEFNIYADAEAARIVFESGAPITMFGLDVTHQALATPDKLAELKAIENPVAKAVADMLTFYSGAYKGNFAGAAMHDPCPIGYLIAPDIFEWDKVRVDVETTGKFTYGMTVVDFKGSTGRESNVQFARRLDSGEFWQLFLDALRSYSKS</sequence>
<keyword evidence="6" id="KW-1185">Reference proteome</keyword>
<dbReference type="Gene3D" id="3.90.245.10">
    <property type="entry name" value="Ribonucleoside hydrolase-like"/>
    <property type="match status" value="1"/>
</dbReference>
<dbReference type="SUPFAM" id="SSF53590">
    <property type="entry name" value="Nucleoside hydrolase"/>
    <property type="match status" value="1"/>
</dbReference>
<evidence type="ECO:0000313" key="6">
    <source>
        <dbReference type="Proteomes" id="UP001597178"/>
    </source>
</evidence>
<dbReference type="RefSeq" id="WP_382401889.1">
    <property type="nucleotide sequence ID" value="NZ_JBHTNH010000028.1"/>
</dbReference>
<name>A0ABW3ZWW2_9BACI</name>
<protein>
    <submittedName>
        <fullName evidence="5">Nucleoside hydrolase</fullName>
    </submittedName>
</protein>
<dbReference type="Proteomes" id="UP001597178">
    <property type="component" value="Unassembled WGS sequence"/>
</dbReference>
<dbReference type="InterPro" id="IPR001910">
    <property type="entry name" value="Inosine/uridine_hydrolase_dom"/>
</dbReference>
<feature type="region of interest" description="Disordered" evidence="3">
    <location>
        <begin position="75"/>
        <end position="98"/>
    </location>
</feature>
<dbReference type="GO" id="GO:0016787">
    <property type="term" value="F:hydrolase activity"/>
    <property type="evidence" value="ECO:0007669"/>
    <property type="project" value="UniProtKB-KW"/>
</dbReference>
<evidence type="ECO:0000256" key="1">
    <source>
        <dbReference type="ARBA" id="ARBA00022801"/>
    </source>
</evidence>
<accession>A0ABW3ZWW2</accession>
<dbReference type="PANTHER" id="PTHR12304:SF4">
    <property type="entry name" value="URIDINE NUCLEOSIDASE"/>
    <property type="match status" value="1"/>
</dbReference>
<dbReference type="EMBL" id="JBHTNH010000028">
    <property type="protein sequence ID" value="MFD1362901.1"/>
    <property type="molecule type" value="Genomic_DNA"/>
</dbReference>
<evidence type="ECO:0000256" key="3">
    <source>
        <dbReference type="SAM" id="MobiDB-lite"/>
    </source>
</evidence>
<evidence type="ECO:0000313" key="5">
    <source>
        <dbReference type="EMBL" id="MFD1362901.1"/>
    </source>
</evidence>
<evidence type="ECO:0000256" key="2">
    <source>
        <dbReference type="ARBA" id="ARBA00023295"/>
    </source>
</evidence>
<dbReference type="InterPro" id="IPR036452">
    <property type="entry name" value="Ribo_hydro-like"/>
</dbReference>
<proteinExistence type="predicted"/>
<evidence type="ECO:0000259" key="4">
    <source>
        <dbReference type="Pfam" id="PF01156"/>
    </source>
</evidence>
<dbReference type="InterPro" id="IPR023186">
    <property type="entry name" value="IUNH"/>
</dbReference>
<dbReference type="Pfam" id="PF01156">
    <property type="entry name" value="IU_nuc_hydro"/>
    <property type="match status" value="1"/>
</dbReference>
<keyword evidence="1 5" id="KW-0378">Hydrolase</keyword>
<dbReference type="PANTHER" id="PTHR12304">
    <property type="entry name" value="INOSINE-URIDINE PREFERRING NUCLEOSIDE HYDROLASE"/>
    <property type="match status" value="1"/>
</dbReference>